<dbReference type="InterPro" id="IPR009902">
    <property type="entry name" value="DUF1442"/>
</dbReference>
<evidence type="ECO:0000256" key="1">
    <source>
        <dbReference type="SAM" id="MobiDB-lite"/>
    </source>
</evidence>
<feature type="region of interest" description="Disordered" evidence="1">
    <location>
        <begin position="73"/>
        <end position="106"/>
    </location>
</feature>
<accession>A0AA88WZU2</accession>
<comment type="caution">
    <text evidence="2">The sequence shown here is derived from an EMBL/GenBank/DDBJ whole genome shotgun (WGS) entry which is preliminary data.</text>
</comment>
<feature type="compositionally biased region" description="Basic and acidic residues" evidence="1">
    <location>
        <begin position="88"/>
        <end position="106"/>
    </location>
</feature>
<dbReference type="EMBL" id="JAVXUP010000125">
    <property type="protein sequence ID" value="KAK3037323.1"/>
    <property type="molecule type" value="Genomic_DNA"/>
</dbReference>
<keyword evidence="3" id="KW-1185">Reference proteome</keyword>
<sequence length="136" mass="15048">MGAKLIVEVTSEVSPSTVALVLVSGRSATNRRQGGRWWWRTIWWKEGRKGLGGNVKGGGRKLKVRSMKHPIGKGMEVTMIGKGGNGEYGKKDRGGRGLSRSERKGSLVKRTDKSKWVFGVDEKSGEEHIFRVPRSL</sequence>
<dbReference type="PANTHER" id="PTHR33593:SF1">
    <property type="entry name" value="DUF1442 FAMILY PROTEIN"/>
    <property type="match status" value="1"/>
</dbReference>
<evidence type="ECO:0000313" key="2">
    <source>
        <dbReference type="EMBL" id="KAK3037323.1"/>
    </source>
</evidence>
<reference evidence="2" key="1">
    <citation type="submission" date="2022-12" db="EMBL/GenBank/DDBJ databases">
        <title>Draft genome assemblies for two species of Escallonia (Escalloniales).</title>
        <authorList>
            <person name="Chanderbali A."/>
            <person name="Dervinis C."/>
            <person name="Anghel I."/>
            <person name="Soltis D."/>
            <person name="Soltis P."/>
            <person name="Zapata F."/>
        </authorList>
    </citation>
    <scope>NUCLEOTIDE SEQUENCE</scope>
    <source>
        <strain evidence="2">UCBG64.0493</strain>
        <tissue evidence="2">Leaf</tissue>
    </source>
</reference>
<protein>
    <submittedName>
        <fullName evidence="2">Uncharacterized protein</fullName>
    </submittedName>
</protein>
<evidence type="ECO:0000313" key="3">
    <source>
        <dbReference type="Proteomes" id="UP001188597"/>
    </source>
</evidence>
<dbReference type="AlphaFoldDB" id="A0AA88WZU2"/>
<gene>
    <name evidence="2" type="ORF">RJ639_032085</name>
</gene>
<dbReference type="PANTHER" id="PTHR33593">
    <property type="entry name" value="DUF1442 FAMILY PROTEIN"/>
    <property type="match status" value="1"/>
</dbReference>
<organism evidence="2 3">
    <name type="scientific">Escallonia herrerae</name>
    <dbReference type="NCBI Taxonomy" id="1293975"/>
    <lineage>
        <taxon>Eukaryota</taxon>
        <taxon>Viridiplantae</taxon>
        <taxon>Streptophyta</taxon>
        <taxon>Embryophyta</taxon>
        <taxon>Tracheophyta</taxon>
        <taxon>Spermatophyta</taxon>
        <taxon>Magnoliopsida</taxon>
        <taxon>eudicotyledons</taxon>
        <taxon>Gunneridae</taxon>
        <taxon>Pentapetalae</taxon>
        <taxon>asterids</taxon>
        <taxon>campanulids</taxon>
        <taxon>Escalloniales</taxon>
        <taxon>Escalloniaceae</taxon>
        <taxon>Escallonia</taxon>
    </lineage>
</organism>
<name>A0AA88WZU2_9ASTE</name>
<dbReference type="Proteomes" id="UP001188597">
    <property type="component" value="Unassembled WGS sequence"/>
</dbReference>
<proteinExistence type="predicted"/>